<evidence type="ECO:0000313" key="4">
    <source>
        <dbReference type="Proteomes" id="UP000274515"/>
    </source>
</evidence>
<feature type="chain" id="PRO_5019173132" evidence="1">
    <location>
        <begin position="26"/>
        <end position="154"/>
    </location>
</feature>
<keyword evidence="4" id="KW-1185">Reference proteome</keyword>
<dbReference type="Pfam" id="PF00188">
    <property type="entry name" value="CAP"/>
    <property type="match status" value="1"/>
</dbReference>
<evidence type="ECO:0000313" key="3">
    <source>
        <dbReference type="EMBL" id="RRO20617.1"/>
    </source>
</evidence>
<dbReference type="PANTHER" id="PTHR31157:SF1">
    <property type="entry name" value="SCP DOMAIN-CONTAINING PROTEIN"/>
    <property type="match status" value="1"/>
</dbReference>
<feature type="signal peptide" evidence="1">
    <location>
        <begin position="1"/>
        <end position="25"/>
    </location>
</feature>
<comment type="caution">
    <text evidence="3">The sequence shown here is derived from an EMBL/GenBank/DDBJ whole genome shotgun (WGS) entry which is preliminary data.</text>
</comment>
<dbReference type="RefSeq" id="WP_125088322.1">
    <property type="nucleotide sequence ID" value="NZ_RSAA01000001.1"/>
</dbReference>
<dbReference type="InterPro" id="IPR014044">
    <property type="entry name" value="CAP_dom"/>
</dbReference>
<organism evidence="3 4">
    <name type="scientific">Saccharopolyspora rhizosphaerae</name>
    <dbReference type="NCBI Taxonomy" id="2492662"/>
    <lineage>
        <taxon>Bacteria</taxon>
        <taxon>Bacillati</taxon>
        <taxon>Actinomycetota</taxon>
        <taxon>Actinomycetes</taxon>
        <taxon>Pseudonocardiales</taxon>
        <taxon>Pseudonocardiaceae</taxon>
        <taxon>Saccharopolyspora</taxon>
    </lineage>
</organism>
<dbReference type="EMBL" id="RSAA01000001">
    <property type="protein sequence ID" value="RRO20617.1"/>
    <property type="molecule type" value="Genomic_DNA"/>
</dbReference>
<dbReference type="PANTHER" id="PTHR31157">
    <property type="entry name" value="SCP DOMAIN-CONTAINING PROTEIN"/>
    <property type="match status" value="1"/>
</dbReference>
<accession>A0A426K5C9</accession>
<dbReference type="OrthoDB" id="8611574at2"/>
<dbReference type="AlphaFoldDB" id="A0A426K5C9"/>
<sequence>MTPKRTLCAAVGVLLVGGGMSIAAASMTAATARPPQDQVLSLVNEARESAGCAPLTVDGRLVKSATDHSADMARRGYFSHTTPDGVTFAERVRGAGYPKPGAENLARGHANAEQVVQDWLKSRSHRKNILDCSFRTIGVGVDQGGTYWTQDFGR</sequence>
<dbReference type="InterPro" id="IPR035940">
    <property type="entry name" value="CAP_sf"/>
</dbReference>
<dbReference type="Proteomes" id="UP000274515">
    <property type="component" value="Unassembled WGS sequence"/>
</dbReference>
<feature type="domain" description="SCP" evidence="2">
    <location>
        <begin position="40"/>
        <end position="152"/>
    </location>
</feature>
<dbReference type="SUPFAM" id="SSF55797">
    <property type="entry name" value="PR-1-like"/>
    <property type="match status" value="1"/>
</dbReference>
<keyword evidence="1" id="KW-0732">Signal</keyword>
<gene>
    <name evidence="3" type="ORF">EIL87_01715</name>
</gene>
<name>A0A426K5C9_9PSEU</name>
<dbReference type="CDD" id="cd05379">
    <property type="entry name" value="CAP_bacterial"/>
    <property type="match status" value="1"/>
</dbReference>
<dbReference type="Gene3D" id="3.40.33.10">
    <property type="entry name" value="CAP"/>
    <property type="match status" value="1"/>
</dbReference>
<proteinExistence type="predicted"/>
<reference evidence="3 4" key="1">
    <citation type="submission" date="2018-11" db="EMBL/GenBank/DDBJ databases">
        <title>Saccharopolyspora rhizosphaerae sp. nov., an actinomycete isolated from rhizosphere soil in Thailand.</title>
        <authorList>
            <person name="Intra B."/>
            <person name="Euanorasetr J."/>
            <person name="Take A."/>
            <person name="Inahashi Y."/>
            <person name="Mori M."/>
            <person name="Panbangred W."/>
            <person name="Matsumoto A."/>
        </authorList>
    </citation>
    <scope>NUCLEOTIDE SEQUENCE [LARGE SCALE GENOMIC DNA]</scope>
    <source>
        <strain evidence="3 4">H219</strain>
    </source>
</reference>
<protein>
    <submittedName>
        <fullName evidence="3">CAP domain-containing protein</fullName>
    </submittedName>
</protein>
<evidence type="ECO:0000259" key="2">
    <source>
        <dbReference type="Pfam" id="PF00188"/>
    </source>
</evidence>
<evidence type="ECO:0000256" key="1">
    <source>
        <dbReference type="SAM" id="SignalP"/>
    </source>
</evidence>